<dbReference type="SUPFAM" id="SSF51735">
    <property type="entry name" value="NAD(P)-binding Rossmann-fold domains"/>
    <property type="match status" value="1"/>
</dbReference>
<gene>
    <name evidence="3" type="ORF">DKL58_00245</name>
</gene>
<dbReference type="EMBL" id="CP029477">
    <property type="protein sequence ID" value="AWM74526.1"/>
    <property type="molecule type" value="Genomic_DNA"/>
</dbReference>
<organism evidence="3 4">
    <name type="scientific">Lactobacillus kullabergensis</name>
    <dbReference type="NCBI Taxonomy" id="1218493"/>
    <lineage>
        <taxon>Bacteria</taxon>
        <taxon>Bacillati</taxon>
        <taxon>Bacillota</taxon>
        <taxon>Bacilli</taxon>
        <taxon>Lactobacillales</taxon>
        <taxon>Lactobacillaceae</taxon>
        <taxon>Lactobacillus</taxon>
    </lineage>
</organism>
<evidence type="ECO:0000256" key="2">
    <source>
        <dbReference type="ARBA" id="ARBA00023002"/>
    </source>
</evidence>
<dbReference type="InterPro" id="IPR036291">
    <property type="entry name" value="NAD(P)-bd_dom_sf"/>
</dbReference>
<evidence type="ECO:0000313" key="3">
    <source>
        <dbReference type="EMBL" id="AWM74526.1"/>
    </source>
</evidence>
<keyword evidence="4" id="KW-1185">Reference proteome</keyword>
<dbReference type="PROSITE" id="PS00061">
    <property type="entry name" value="ADH_SHORT"/>
    <property type="match status" value="1"/>
</dbReference>
<name>A0ABN5LBV4_9LACO</name>
<dbReference type="Gene3D" id="3.40.50.720">
    <property type="entry name" value="NAD(P)-binding Rossmann-like Domain"/>
    <property type="match status" value="1"/>
</dbReference>
<proteinExistence type="inferred from homology"/>
<protein>
    <submittedName>
        <fullName evidence="3">NAD(P)-dependent oxidoreductase</fullName>
    </submittedName>
</protein>
<dbReference type="PRINTS" id="PR00080">
    <property type="entry name" value="SDRFAMILY"/>
</dbReference>
<reference evidence="3 4" key="1">
    <citation type="submission" date="2018-05" db="EMBL/GenBank/DDBJ databases">
        <title>Reference genomes for bee gut microbiota database.</title>
        <authorList>
            <person name="Ellegaard K.M."/>
        </authorList>
    </citation>
    <scope>NUCLEOTIDE SEQUENCE [LARGE SCALE GENOMIC DNA]</scope>
    <source>
        <strain evidence="3 4">ESL0186</strain>
    </source>
</reference>
<dbReference type="Proteomes" id="UP000246036">
    <property type="component" value="Chromosome"/>
</dbReference>
<dbReference type="PANTHER" id="PTHR24321:SF8">
    <property type="entry name" value="ESTRADIOL 17-BETA-DEHYDROGENASE 8-RELATED"/>
    <property type="match status" value="1"/>
</dbReference>
<comment type="similarity">
    <text evidence="1">Belongs to the short-chain dehydrogenases/reductases (SDR) family.</text>
</comment>
<dbReference type="InterPro" id="IPR020904">
    <property type="entry name" value="Sc_DH/Rdtase_CS"/>
</dbReference>
<keyword evidence="2" id="KW-0560">Oxidoreductase</keyword>
<dbReference type="InterPro" id="IPR002347">
    <property type="entry name" value="SDR_fam"/>
</dbReference>
<dbReference type="CDD" id="cd05233">
    <property type="entry name" value="SDR_c"/>
    <property type="match status" value="1"/>
</dbReference>
<evidence type="ECO:0000256" key="1">
    <source>
        <dbReference type="ARBA" id="ARBA00006484"/>
    </source>
</evidence>
<dbReference type="PANTHER" id="PTHR24321">
    <property type="entry name" value="DEHYDROGENASES, SHORT CHAIN"/>
    <property type="match status" value="1"/>
</dbReference>
<evidence type="ECO:0000313" key="4">
    <source>
        <dbReference type="Proteomes" id="UP000246036"/>
    </source>
</evidence>
<sequence>MDFGLKNKVVVITGSTGGVGQSLVKEFAKEGAKLSISSTSQEKLDKFVPNLDIDSDHLLTSIVDVTKEDQVKQFISKTIKHYGSLDVLVPNAGDEGKSLPIEKQTYENFEHTFAVNVFGVMYCMKYAAPQMIKQNSGHIVVIASNGSMVGAPAMSQYCSSKHATLGLVKSVALELGSHGINVNAVSPGAIDTDMMKRIEKMAFPNLTHEEVYKKYAAAYLDDRYASPKEVADVAIFLASDQASHINGGAVRIDNGMESTSR</sequence>
<dbReference type="RefSeq" id="WP_109585663.1">
    <property type="nucleotide sequence ID" value="NZ_CP029477.1"/>
</dbReference>
<dbReference type="Pfam" id="PF13561">
    <property type="entry name" value="adh_short_C2"/>
    <property type="match status" value="1"/>
</dbReference>
<accession>A0ABN5LBV4</accession>
<dbReference type="PRINTS" id="PR00081">
    <property type="entry name" value="GDHRDH"/>
</dbReference>